<keyword evidence="4" id="KW-1185">Reference proteome</keyword>
<dbReference type="PROSITE" id="PS50887">
    <property type="entry name" value="GGDEF"/>
    <property type="match status" value="1"/>
</dbReference>
<gene>
    <name evidence="3" type="ORF">PAESOLCIP111_03841</name>
</gene>
<dbReference type="PANTHER" id="PTHR44757">
    <property type="entry name" value="DIGUANYLATE CYCLASE DGCP"/>
    <property type="match status" value="1"/>
</dbReference>
<feature type="domain" description="EAL" evidence="1">
    <location>
        <begin position="343"/>
        <end position="593"/>
    </location>
</feature>
<dbReference type="SMART" id="SM00052">
    <property type="entry name" value="EAL"/>
    <property type="match status" value="1"/>
</dbReference>
<dbReference type="CDD" id="cd01948">
    <property type="entry name" value="EAL"/>
    <property type="match status" value="1"/>
</dbReference>
<dbReference type="EMBL" id="CAJVAS010000018">
    <property type="protein sequence ID" value="CAG7637418.1"/>
    <property type="molecule type" value="Genomic_DNA"/>
</dbReference>
<dbReference type="Pfam" id="PF13185">
    <property type="entry name" value="GAF_2"/>
    <property type="match status" value="1"/>
</dbReference>
<dbReference type="SMART" id="SM00065">
    <property type="entry name" value="GAF"/>
    <property type="match status" value="1"/>
</dbReference>
<name>A0A916K6S8_9BACL</name>
<evidence type="ECO:0000259" key="1">
    <source>
        <dbReference type="PROSITE" id="PS50883"/>
    </source>
</evidence>
<protein>
    <recommendedName>
        <fullName evidence="5">EAL domain-containing protein</fullName>
    </recommendedName>
</protein>
<dbReference type="PROSITE" id="PS50883">
    <property type="entry name" value="EAL"/>
    <property type="match status" value="1"/>
</dbReference>
<dbReference type="RefSeq" id="WP_218093582.1">
    <property type="nucleotide sequence ID" value="NZ_CAJVAS010000018.1"/>
</dbReference>
<dbReference type="NCBIfam" id="TIGR00254">
    <property type="entry name" value="GGDEF"/>
    <property type="match status" value="1"/>
</dbReference>
<dbReference type="CDD" id="cd01949">
    <property type="entry name" value="GGDEF"/>
    <property type="match status" value="1"/>
</dbReference>
<comment type="caution">
    <text evidence="3">The sequence shown here is derived from an EMBL/GenBank/DDBJ whole genome shotgun (WGS) entry which is preliminary data.</text>
</comment>
<dbReference type="AlphaFoldDB" id="A0A916K6S8"/>
<organism evidence="3 4">
    <name type="scientific">Paenibacillus solanacearum</name>
    <dbReference type="NCBI Taxonomy" id="2048548"/>
    <lineage>
        <taxon>Bacteria</taxon>
        <taxon>Bacillati</taxon>
        <taxon>Bacillota</taxon>
        <taxon>Bacilli</taxon>
        <taxon>Bacillales</taxon>
        <taxon>Paenibacillaceae</taxon>
        <taxon>Paenibacillus</taxon>
    </lineage>
</organism>
<reference evidence="3" key="1">
    <citation type="submission" date="2021-06" db="EMBL/GenBank/DDBJ databases">
        <authorList>
            <person name="Criscuolo A."/>
        </authorList>
    </citation>
    <scope>NUCLEOTIDE SEQUENCE</scope>
    <source>
        <strain evidence="3">CIP111600</strain>
    </source>
</reference>
<evidence type="ECO:0000259" key="2">
    <source>
        <dbReference type="PROSITE" id="PS50887"/>
    </source>
</evidence>
<sequence length="606" mass="68753">MIKGHQEVLEMMAKGRPLSDILHKLIRIVETIFADKFCSIHLVDKTGERLRLAAAPSLPEVYSRSMEMVPIGPGMGSCGSAAWSKQTVIISDVWSDPSCTSWSATARVSGIRSCWSLPVLSASDQVLGTFAVFSRHVYVPDQEQVKVVEMLSFLLGEIIEKYQAGLRMERLAYMDPLTSLPNRRYFIERLDQALSAAESERTNVCVLFLGLDWFKPINDTFGHEMGDRVLQVVSRKIREALPQNKVLARMDGDEFAVLSRIDRIEEAELLCKQLLRIMEEPLYYAGHLFHISASIGISLFPDHGRRAEDLIQHADIAMCQVKSNGKKDFGLYEPKMSEKIYKNFMMVSDFNRALRENEFVLHYQPRYHTGTNKIQCVEALIRWDHPESGPISPLDFIPLAEETGFIIPLGKWVMKEACRQNKAWQDQGLPPVRVAVNCSSKQLQQDDFITMIREVIGQTGLSPEWLEIEITESGLMRSEHTNIVKLRELRSMGIHISIDDFGTGYSSLNYLMQFDVHALKIDRRFVQQIPNAVIANTIISLCRSLGLNVIAEGVETIEQYEYLRRYGCDEVQGFLFGKPLPAKMFEMLLLESGALKRSVLIPSPQD</sequence>
<dbReference type="InterPro" id="IPR000160">
    <property type="entry name" value="GGDEF_dom"/>
</dbReference>
<accession>A0A916K6S8</accession>
<dbReference type="InterPro" id="IPR052155">
    <property type="entry name" value="Biofilm_reg_signaling"/>
</dbReference>
<dbReference type="PANTHER" id="PTHR44757:SF2">
    <property type="entry name" value="BIOFILM ARCHITECTURE MAINTENANCE PROTEIN MBAA"/>
    <property type="match status" value="1"/>
</dbReference>
<dbReference type="SMART" id="SM00267">
    <property type="entry name" value="GGDEF"/>
    <property type="match status" value="1"/>
</dbReference>
<dbReference type="Pfam" id="PF00990">
    <property type="entry name" value="GGDEF"/>
    <property type="match status" value="1"/>
</dbReference>
<feature type="domain" description="GGDEF" evidence="2">
    <location>
        <begin position="202"/>
        <end position="334"/>
    </location>
</feature>
<evidence type="ECO:0008006" key="5">
    <source>
        <dbReference type="Google" id="ProtNLM"/>
    </source>
</evidence>
<dbReference type="Proteomes" id="UP000693672">
    <property type="component" value="Unassembled WGS sequence"/>
</dbReference>
<proteinExistence type="predicted"/>
<dbReference type="InterPro" id="IPR001633">
    <property type="entry name" value="EAL_dom"/>
</dbReference>
<dbReference type="InterPro" id="IPR003018">
    <property type="entry name" value="GAF"/>
</dbReference>
<evidence type="ECO:0000313" key="3">
    <source>
        <dbReference type="EMBL" id="CAG7637418.1"/>
    </source>
</evidence>
<dbReference type="Pfam" id="PF00563">
    <property type="entry name" value="EAL"/>
    <property type="match status" value="1"/>
</dbReference>
<evidence type="ECO:0000313" key="4">
    <source>
        <dbReference type="Proteomes" id="UP000693672"/>
    </source>
</evidence>